<feature type="transmembrane region" description="Helical" evidence="13">
    <location>
        <begin position="216"/>
        <end position="239"/>
    </location>
</feature>
<evidence type="ECO:0000256" key="6">
    <source>
        <dbReference type="ARBA" id="ARBA00022989"/>
    </source>
</evidence>
<keyword evidence="6 13" id="KW-1133">Transmembrane helix</keyword>
<evidence type="ECO:0000256" key="5">
    <source>
        <dbReference type="ARBA" id="ARBA00022832"/>
    </source>
</evidence>
<evidence type="ECO:0000313" key="16">
    <source>
        <dbReference type="Proteomes" id="UP000317977"/>
    </source>
</evidence>
<feature type="transmembrane region" description="Helical" evidence="13">
    <location>
        <begin position="251"/>
        <end position="270"/>
    </location>
</feature>
<feature type="domain" description="Fatty acid desaturase" evidence="14">
    <location>
        <begin position="89"/>
        <end position="319"/>
    </location>
</feature>
<evidence type="ECO:0000256" key="12">
    <source>
        <dbReference type="SAM" id="MobiDB-lite"/>
    </source>
</evidence>
<reference evidence="15 16" key="1">
    <citation type="submission" date="2019-02" db="EMBL/GenBank/DDBJ databases">
        <title>Deep-cultivation of Planctomycetes and their phenomic and genomic characterization uncovers novel biology.</title>
        <authorList>
            <person name="Wiegand S."/>
            <person name="Jogler M."/>
            <person name="Boedeker C."/>
            <person name="Pinto D."/>
            <person name="Vollmers J."/>
            <person name="Rivas-Marin E."/>
            <person name="Kohn T."/>
            <person name="Peeters S.H."/>
            <person name="Heuer A."/>
            <person name="Rast P."/>
            <person name="Oberbeckmann S."/>
            <person name="Bunk B."/>
            <person name="Jeske O."/>
            <person name="Meyerdierks A."/>
            <person name="Storesund J.E."/>
            <person name="Kallscheuer N."/>
            <person name="Luecker S."/>
            <person name="Lage O.M."/>
            <person name="Pohl T."/>
            <person name="Merkel B.J."/>
            <person name="Hornburger P."/>
            <person name="Mueller R.-W."/>
            <person name="Bruemmer F."/>
            <person name="Labrenz M."/>
            <person name="Spormann A.M."/>
            <person name="Op Den Camp H."/>
            <person name="Overmann J."/>
            <person name="Amann R."/>
            <person name="Jetten M.S.M."/>
            <person name="Mascher T."/>
            <person name="Medema M.H."/>
            <person name="Devos D.P."/>
            <person name="Kaster A.-K."/>
            <person name="Ovreas L."/>
            <person name="Rohde M."/>
            <person name="Galperin M.Y."/>
            <person name="Jogler C."/>
        </authorList>
    </citation>
    <scope>NUCLEOTIDE SEQUENCE [LARGE SCALE GENOMIC DNA]</scope>
    <source>
        <strain evidence="15 16">Poly59</strain>
    </source>
</reference>
<evidence type="ECO:0000256" key="11">
    <source>
        <dbReference type="ARBA" id="ARBA00023160"/>
    </source>
</evidence>
<feature type="compositionally biased region" description="Basic and acidic residues" evidence="12">
    <location>
        <begin position="40"/>
        <end position="52"/>
    </location>
</feature>
<dbReference type="Proteomes" id="UP000317977">
    <property type="component" value="Unassembled WGS sequence"/>
</dbReference>
<keyword evidence="9" id="KW-0443">Lipid metabolism</keyword>
<dbReference type="PRINTS" id="PR00075">
    <property type="entry name" value="FACDDSATRASE"/>
</dbReference>
<dbReference type="InterPro" id="IPR015876">
    <property type="entry name" value="Acyl-CoA_DS"/>
</dbReference>
<evidence type="ECO:0000256" key="13">
    <source>
        <dbReference type="SAM" id="Phobius"/>
    </source>
</evidence>
<dbReference type="EMBL" id="SJPX01000005">
    <property type="protein sequence ID" value="TWU47925.1"/>
    <property type="molecule type" value="Genomic_DNA"/>
</dbReference>
<organism evidence="15 16">
    <name type="scientific">Rubripirellula reticaptiva</name>
    <dbReference type="NCBI Taxonomy" id="2528013"/>
    <lineage>
        <taxon>Bacteria</taxon>
        <taxon>Pseudomonadati</taxon>
        <taxon>Planctomycetota</taxon>
        <taxon>Planctomycetia</taxon>
        <taxon>Pirellulales</taxon>
        <taxon>Pirellulaceae</taxon>
        <taxon>Rubripirellula</taxon>
    </lineage>
</organism>
<dbReference type="AlphaFoldDB" id="A0A5C6EHJ1"/>
<keyword evidence="8" id="KW-0408">Iron</keyword>
<proteinExistence type="inferred from homology"/>
<gene>
    <name evidence="15" type="ORF">Poly59_47690</name>
</gene>
<evidence type="ECO:0000256" key="1">
    <source>
        <dbReference type="ARBA" id="ARBA00004141"/>
    </source>
</evidence>
<keyword evidence="10 13" id="KW-0472">Membrane</keyword>
<dbReference type="OrthoDB" id="19906at2"/>
<evidence type="ECO:0000313" key="15">
    <source>
        <dbReference type="EMBL" id="TWU47925.1"/>
    </source>
</evidence>
<comment type="caution">
    <text evidence="15">The sequence shown here is derived from an EMBL/GenBank/DDBJ whole genome shotgun (WGS) entry which is preliminary data.</text>
</comment>
<dbReference type="CDD" id="cd03505">
    <property type="entry name" value="Delta9-FADS-like"/>
    <property type="match status" value="1"/>
</dbReference>
<keyword evidence="4 13" id="KW-0812">Transmembrane</keyword>
<dbReference type="PANTHER" id="PTHR11351:SF31">
    <property type="entry name" value="DESATURASE 1, ISOFORM A-RELATED"/>
    <property type="match status" value="1"/>
</dbReference>
<evidence type="ECO:0000256" key="2">
    <source>
        <dbReference type="ARBA" id="ARBA00008749"/>
    </source>
</evidence>
<dbReference type="Pfam" id="PF00487">
    <property type="entry name" value="FA_desaturase"/>
    <property type="match status" value="1"/>
</dbReference>
<dbReference type="InterPro" id="IPR005804">
    <property type="entry name" value="FA_desaturase_dom"/>
</dbReference>
<evidence type="ECO:0000256" key="9">
    <source>
        <dbReference type="ARBA" id="ARBA00023098"/>
    </source>
</evidence>
<keyword evidence="16" id="KW-1185">Reference proteome</keyword>
<comment type="similarity">
    <text evidence="2">Belongs to the fatty acid desaturase type 2 family.</text>
</comment>
<feature type="region of interest" description="Disordered" evidence="12">
    <location>
        <begin position="1"/>
        <end position="52"/>
    </location>
</feature>
<protein>
    <submittedName>
        <fullName evidence="15">Fatty acid desaturase</fullName>
    </submittedName>
</protein>
<dbReference type="GO" id="GO:0016020">
    <property type="term" value="C:membrane"/>
    <property type="evidence" value="ECO:0007669"/>
    <property type="project" value="UniProtKB-SubCell"/>
</dbReference>
<dbReference type="GO" id="GO:0006633">
    <property type="term" value="P:fatty acid biosynthetic process"/>
    <property type="evidence" value="ECO:0007669"/>
    <property type="project" value="UniProtKB-KW"/>
</dbReference>
<dbReference type="PANTHER" id="PTHR11351">
    <property type="entry name" value="ACYL-COA DESATURASE"/>
    <property type="match status" value="1"/>
</dbReference>
<sequence>MATEAPMLLPTQDAPPIKNSSEKLHESPGQLPVQNSESPPRNDESVEKSADDKLTPVGHTMAAIRKDYLVFFISLHALCLLALLPYFFSWAGVAAFVVGVVVFGQMAIPIGYHRMLSHRSFKSPKWFERSLVTLAMCTAQETPAHWVAWHRMHHSHSDHKDDPHSPRISFLWAHVQWLVHESRTPLATFAMYEKYARDILADPYYRWLEKLPIAAGIFYFAHAILYAIIANVACLAIYGNTPEAYRMAASLFVWGVIVRTVWVWHITWAVNSLTHVFGYRNYETTDDSRNNWFVTLLTAGEGWHNNHHADPASASVQHRWWEIDVNYYTIRLFGVLGLASDIIQPRHIRQAQAAAAREKASSAKASR</sequence>
<evidence type="ECO:0000256" key="10">
    <source>
        <dbReference type="ARBA" id="ARBA00023136"/>
    </source>
</evidence>
<evidence type="ECO:0000256" key="3">
    <source>
        <dbReference type="ARBA" id="ARBA00022516"/>
    </source>
</evidence>
<evidence type="ECO:0000259" key="14">
    <source>
        <dbReference type="Pfam" id="PF00487"/>
    </source>
</evidence>
<evidence type="ECO:0000256" key="7">
    <source>
        <dbReference type="ARBA" id="ARBA00023002"/>
    </source>
</evidence>
<name>A0A5C6EHJ1_9BACT</name>
<keyword evidence="3" id="KW-0444">Lipid biosynthesis</keyword>
<keyword evidence="5" id="KW-0276">Fatty acid metabolism</keyword>
<evidence type="ECO:0000256" key="4">
    <source>
        <dbReference type="ARBA" id="ARBA00022692"/>
    </source>
</evidence>
<comment type="subcellular location">
    <subcellularLocation>
        <location evidence="1">Membrane</location>
        <topology evidence="1">Multi-pass membrane protein</topology>
    </subcellularLocation>
</comment>
<accession>A0A5C6EHJ1</accession>
<feature type="transmembrane region" description="Helical" evidence="13">
    <location>
        <begin position="93"/>
        <end position="112"/>
    </location>
</feature>
<evidence type="ECO:0000256" key="8">
    <source>
        <dbReference type="ARBA" id="ARBA00023004"/>
    </source>
</evidence>
<keyword evidence="11" id="KW-0275">Fatty acid biosynthesis</keyword>
<dbReference type="GO" id="GO:0016717">
    <property type="term" value="F:oxidoreductase activity, acting on paired donors, with oxidation of a pair of donors resulting in the reduction of molecular oxygen to two molecules of water"/>
    <property type="evidence" value="ECO:0007669"/>
    <property type="project" value="InterPro"/>
</dbReference>
<feature type="transmembrane region" description="Helical" evidence="13">
    <location>
        <begin position="68"/>
        <end position="87"/>
    </location>
</feature>
<keyword evidence="7" id="KW-0560">Oxidoreductase</keyword>